<organism evidence="9 10">
    <name type="scientific">Clostridium manihotivorum</name>
    <dbReference type="NCBI Taxonomy" id="2320868"/>
    <lineage>
        <taxon>Bacteria</taxon>
        <taxon>Bacillati</taxon>
        <taxon>Bacillota</taxon>
        <taxon>Clostridia</taxon>
        <taxon>Eubacteriales</taxon>
        <taxon>Clostridiaceae</taxon>
        <taxon>Clostridium</taxon>
    </lineage>
</organism>
<proteinExistence type="inferred from homology"/>
<reference evidence="9 10" key="1">
    <citation type="submission" date="2018-01" db="EMBL/GenBank/DDBJ databases">
        <title>Genome Sequencing and Assembly of Anaerobacter polyendosporus strain CT4.</title>
        <authorList>
            <person name="Tachaapaikoon C."/>
            <person name="Sutheeworapong S."/>
            <person name="Jenjaroenpun P."/>
            <person name="Wongsurawat T."/>
            <person name="Nookeaw I."/>
            <person name="Cheawchanlertfa P."/>
            <person name="Kosugi A."/>
            <person name="Cheevadhanarak S."/>
            <person name="Ratanakhanokchai K."/>
        </authorList>
    </citation>
    <scope>NUCLEOTIDE SEQUENCE [LARGE SCALE GENOMIC DNA]</scope>
    <source>
        <strain evidence="9 10">CT4</strain>
    </source>
</reference>
<dbReference type="InterPro" id="IPR016473">
    <property type="entry name" value="dCMP_deaminase"/>
</dbReference>
<comment type="similarity">
    <text evidence="2">Belongs to the cytidine and deoxycytidylate deaminase family.</text>
</comment>
<dbReference type="OrthoDB" id="9788517at2"/>
<dbReference type="PANTHER" id="PTHR11086">
    <property type="entry name" value="DEOXYCYTIDYLATE DEAMINASE-RELATED"/>
    <property type="match status" value="1"/>
</dbReference>
<feature type="active site" description="Proton donor" evidence="6">
    <location>
        <position position="74"/>
    </location>
</feature>
<feature type="binding site" evidence="7">
    <location>
        <position position="103"/>
    </location>
    <ligand>
        <name>Zn(2+)</name>
        <dbReference type="ChEBI" id="CHEBI:29105"/>
        <note>catalytic</note>
    </ligand>
</feature>
<dbReference type="SUPFAM" id="SSF53927">
    <property type="entry name" value="Cytidine deaminase-like"/>
    <property type="match status" value="1"/>
</dbReference>
<evidence type="ECO:0000256" key="1">
    <source>
        <dbReference type="ARBA" id="ARBA00001947"/>
    </source>
</evidence>
<dbReference type="RefSeq" id="WP_128215114.1">
    <property type="nucleotide sequence ID" value="NZ_CP025746.1"/>
</dbReference>
<evidence type="ECO:0000259" key="8">
    <source>
        <dbReference type="PROSITE" id="PS51747"/>
    </source>
</evidence>
<dbReference type="PROSITE" id="PS00903">
    <property type="entry name" value="CYT_DCMP_DEAMINASES_1"/>
    <property type="match status" value="1"/>
</dbReference>
<dbReference type="KEGG" id="cmah:C1I91_23695"/>
<comment type="cofactor">
    <cofactor evidence="1 7">
        <name>Zn(2+)</name>
        <dbReference type="ChEBI" id="CHEBI:29105"/>
    </cofactor>
</comment>
<dbReference type="GO" id="GO:0006220">
    <property type="term" value="P:pyrimidine nucleotide metabolic process"/>
    <property type="evidence" value="ECO:0007669"/>
    <property type="project" value="InterPro"/>
</dbReference>
<feature type="binding site" evidence="7">
    <location>
        <position position="72"/>
    </location>
    <ligand>
        <name>Zn(2+)</name>
        <dbReference type="ChEBI" id="CHEBI:29105"/>
        <note>catalytic</note>
    </ligand>
</feature>
<dbReference type="InterPro" id="IPR035105">
    <property type="entry name" value="Deoxycytidylate_deaminase_dom"/>
</dbReference>
<dbReference type="Gene3D" id="3.40.140.10">
    <property type="entry name" value="Cytidine Deaminase, domain 2"/>
    <property type="match status" value="1"/>
</dbReference>
<dbReference type="GO" id="GO:0008270">
    <property type="term" value="F:zinc ion binding"/>
    <property type="evidence" value="ECO:0007669"/>
    <property type="project" value="InterPro"/>
</dbReference>
<dbReference type="Proteomes" id="UP000286268">
    <property type="component" value="Chromosome"/>
</dbReference>
<name>A0A3R5VB90_9CLOT</name>
<evidence type="ECO:0000313" key="10">
    <source>
        <dbReference type="Proteomes" id="UP000286268"/>
    </source>
</evidence>
<keyword evidence="4" id="KW-0378">Hydrolase</keyword>
<feature type="domain" description="CMP/dCMP-type deaminase" evidence="8">
    <location>
        <begin position="6"/>
        <end position="134"/>
    </location>
</feature>
<dbReference type="InterPro" id="IPR016192">
    <property type="entry name" value="APOBEC/CMP_deaminase_Zn-bd"/>
</dbReference>
<dbReference type="InterPro" id="IPR016193">
    <property type="entry name" value="Cytidine_deaminase-like"/>
</dbReference>
<evidence type="ECO:0000256" key="7">
    <source>
        <dbReference type="PIRSR" id="PIRSR006019-2"/>
    </source>
</evidence>
<evidence type="ECO:0000256" key="5">
    <source>
        <dbReference type="ARBA" id="ARBA00022833"/>
    </source>
</evidence>
<protein>
    <submittedName>
        <fullName evidence="9">CMP deaminase</fullName>
    </submittedName>
</protein>
<evidence type="ECO:0000256" key="2">
    <source>
        <dbReference type="ARBA" id="ARBA00006576"/>
    </source>
</evidence>
<dbReference type="PANTHER" id="PTHR11086:SF18">
    <property type="entry name" value="DEOXYCYTIDYLATE DEAMINASE"/>
    <property type="match status" value="1"/>
</dbReference>
<dbReference type="AlphaFoldDB" id="A0A3R5VB90"/>
<dbReference type="CDD" id="cd01286">
    <property type="entry name" value="deoxycytidylate_deaminase"/>
    <property type="match status" value="1"/>
</dbReference>
<feature type="binding site" evidence="7">
    <location>
        <position position="100"/>
    </location>
    <ligand>
        <name>Zn(2+)</name>
        <dbReference type="ChEBI" id="CHEBI:29105"/>
        <note>catalytic</note>
    </ligand>
</feature>
<dbReference type="PROSITE" id="PS51747">
    <property type="entry name" value="CYT_DCMP_DEAMINASES_2"/>
    <property type="match status" value="1"/>
</dbReference>
<evidence type="ECO:0000313" key="9">
    <source>
        <dbReference type="EMBL" id="QAA34399.1"/>
    </source>
</evidence>
<evidence type="ECO:0000256" key="4">
    <source>
        <dbReference type="ARBA" id="ARBA00022801"/>
    </source>
</evidence>
<dbReference type="InterPro" id="IPR002125">
    <property type="entry name" value="CMP_dCMP_dom"/>
</dbReference>
<dbReference type="GO" id="GO:0004132">
    <property type="term" value="F:dCMP deaminase activity"/>
    <property type="evidence" value="ECO:0007669"/>
    <property type="project" value="InterPro"/>
</dbReference>
<sequence length="141" mass="15826">MEDRQSWDNYFMDIAEKVATRSTCDRANVGCVIVNKDKRICSTGYNASLSGHPHCNDVGHTMRDGHCIATVHAEVNAITYCAKEGIALKDCVAYVTHFPCLNCSFALAASGIKKIYYRNAYRMDEYSLEIFKRSGIELEQV</sequence>
<dbReference type="Pfam" id="PF00383">
    <property type="entry name" value="dCMP_cyt_deam_1"/>
    <property type="match status" value="1"/>
</dbReference>
<dbReference type="EMBL" id="CP025746">
    <property type="protein sequence ID" value="QAA34399.1"/>
    <property type="molecule type" value="Genomic_DNA"/>
</dbReference>
<keyword evidence="3 7" id="KW-0479">Metal-binding</keyword>
<dbReference type="InterPro" id="IPR015517">
    <property type="entry name" value="dCMP_deaminase-rel"/>
</dbReference>
<dbReference type="PIRSF" id="PIRSF006019">
    <property type="entry name" value="dCMP_deaminase"/>
    <property type="match status" value="1"/>
</dbReference>
<evidence type="ECO:0000256" key="6">
    <source>
        <dbReference type="PIRSR" id="PIRSR006019-1"/>
    </source>
</evidence>
<accession>A0A3R5VB90</accession>
<dbReference type="GO" id="GO:0005737">
    <property type="term" value="C:cytoplasm"/>
    <property type="evidence" value="ECO:0007669"/>
    <property type="project" value="TreeGrafter"/>
</dbReference>
<keyword evidence="5 7" id="KW-0862">Zinc</keyword>
<evidence type="ECO:0000256" key="3">
    <source>
        <dbReference type="ARBA" id="ARBA00022723"/>
    </source>
</evidence>
<keyword evidence="10" id="KW-1185">Reference proteome</keyword>
<gene>
    <name evidence="9" type="ORF">C1I91_23695</name>
</gene>